<evidence type="ECO:0000256" key="7">
    <source>
        <dbReference type="ARBA" id="ARBA00022918"/>
    </source>
</evidence>
<dbReference type="Pfam" id="PF17917">
    <property type="entry name" value="RT_RNaseH"/>
    <property type="match status" value="1"/>
</dbReference>
<evidence type="ECO:0000256" key="6">
    <source>
        <dbReference type="ARBA" id="ARBA00022801"/>
    </source>
</evidence>
<dbReference type="AlphaFoldDB" id="A0A8R2R277"/>
<keyword evidence="7" id="KW-0695">RNA-directed DNA polymerase</keyword>
<evidence type="ECO:0000256" key="1">
    <source>
        <dbReference type="ARBA" id="ARBA00012493"/>
    </source>
</evidence>
<dbReference type="InterPro" id="IPR012337">
    <property type="entry name" value="RNaseH-like_sf"/>
</dbReference>
<keyword evidence="11" id="KW-1185">Reference proteome</keyword>
<dbReference type="Gene3D" id="3.10.10.10">
    <property type="entry name" value="HIV Type 1 Reverse Transcriptase, subunit A, domain 1"/>
    <property type="match status" value="1"/>
</dbReference>
<dbReference type="InterPro" id="IPR041588">
    <property type="entry name" value="Integrase_H2C2"/>
</dbReference>
<proteinExistence type="predicted"/>
<evidence type="ECO:0000256" key="2">
    <source>
        <dbReference type="ARBA" id="ARBA00022679"/>
    </source>
</evidence>
<dbReference type="InterPro" id="IPR021109">
    <property type="entry name" value="Peptidase_aspartic_dom_sf"/>
</dbReference>
<dbReference type="CDD" id="cd09274">
    <property type="entry name" value="RNase_HI_RT_Ty3"/>
    <property type="match status" value="1"/>
</dbReference>
<dbReference type="CDD" id="cd00303">
    <property type="entry name" value="retropepsin_like"/>
    <property type="match status" value="1"/>
</dbReference>
<dbReference type="Pfam" id="PF00665">
    <property type="entry name" value="rve"/>
    <property type="match status" value="1"/>
</dbReference>
<dbReference type="PANTHER" id="PTHR37984:SF5">
    <property type="entry name" value="PROTEIN NYNRIN-LIKE"/>
    <property type="match status" value="1"/>
</dbReference>
<feature type="compositionally biased region" description="Low complexity" evidence="8">
    <location>
        <begin position="64"/>
        <end position="78"/>
    </location>
</feature>
<dbReference type="GO" id="GO:0004519">
    <property type="term" value="F:endonuclease activity"/>
    <property type="evidence" value="ECO:0007669"/>
    <property type="project" value="UniProtKB-KW"/>
</dbReference>
<dbReference type="InterPro" id="IPR043502">
    <property type="entry name" value="DNA/RNA_pol_sf"/>
</dbReference>
<sequence>MSHHHESNNCDVSNADVTLFKNNTEVNVPSSEVGSHAASAQQQPEATSQIEPHHGLNTTGNAGSSLEQEQEQPQSALLNAPMSSVPPQFIMQMMHVMQQMSERLSTPAETKIRINDIYLPSFDPDTSVGVREWCQHIDKAIETYRLNDFDIRMKVGSLLKGRAKMWVDDWMVTAASWAELRNNLITTFEPENRYSRDIARFREHMYDSSKDISEFLSRAWVLWRRITKDKLPNEDAVEAVIGCVNDEKLRIELLNTRATTVPELISVASSVRAMKRFHQGSNKLSTNKRPRFLNSTSSNSSCHICKRTNHTTNECYYKMVTESKPEQRNKTTTETTKEVTSYQNDKTTICSFCKIPGHSFETCFKRERALTSNVNYVAGSKLAPIQVKFGSKSFQAIFDSGAECSLMRESVAAQIPGKRLQTADYLKGIGQFPVLSIATLVTVGVIDNINVELQFHIVADYEMTTDILVGMNLINNTNLTMTITSGGTRLARQPHVNQVQCINPIFDKLDCDLTNEEDIAKLRTLLNKYQHLFIRGYPTTRVKTGELEIRLKNPNKYVERRPYRLSPIERERVRAIVKELMEHGIVRESKSPYSSPIILVKKKNGDDRIFFKRSIEYLGNVVSNGQVWPSPRKIDALVKSPVPTTPRQEEAPIQLYTDASSLGFGAVLVQVIAGRQHAVAFMSMRTTETESRYHSYELETLAVVRAIKHFRQYLYGRKFTVITDCNALKASKHKKDLLPRIHRWWAFLQNYNFEVEYRKGQQLQHADYFSRNPVELTVNIMTRDLDWLKIEQRRDETLRAIMDGMNNNNPSNGYMLENNVLKHIVQDPTFGHRYCTVVPRSFQWSLINSFHTALKHPGWEKTLQKIKDSHWFDNMSTKVRKFVDNCVVCRTSKGASGAVQAQMHPIQKPSAAFQVIHMDITGKMGTSNDQQYVIITIDAFTKYVLFYYATNKNPPSTLAALKRTVHLFGTPVQIIVDGGREFLGEFKTYCDRVGIDIHAIAPGVSRANGQVERVVATLKKCSYYDQELRNRRVAHNDCRTSASNKLHSASCDRRSSTYITHSAKALCSSRAT</sequence>
<reference evidence="11" key="1">
    <citation type="journal article" date="2008" name="Insect Biochem. Mol. Biol.">
        <title>The genome of a lepidopteran model insect, the silkworm Bombyx mori.</title>
        <authorList>
            <consortium name="International Silkworm Genome Consortium"/>
        </authorList>
    </citation>
    <scope>NUCLEOTIDE SEQUENCE [LARGE SCALE GENOMIC DNA]</scope>
    <source>
        <strain evidence="11">p50T</strain>
    </source>
</reference>
<dbReference type="InterPro" id="IPR041373">
    <property type="entry name" value="RT_RNaseH"/>
</dbReference>
<dbReference type="FunFam" id="3.10.20.370:FF:000001">
    <property type="entry name" value="Retrovirus-related Pol polyprotein from transposon 17.6-like protein"/>
    <property type="match status" value="1"/>
</dbReference>
<dbReference type="GO" id="GO:0006508">
    <property type="term" value="P:proteolysis"/>
    <property type="evidence" value="ECO:0007669"/>
    <property type="project" value="InterPro"/>
</dbReference>
<dbReference type="InterPro" id="IPR001969">
    <property type="entry name" value="Aspartic_peptidase_AS"/>
</dbReference>
<dbReference type="InterPro" id="IPR036397">
    <property type="entry name" value="RNaseH_sf"/>
</dbReference>
<dbReference type="PROSITE" id="PS00141">
    <property type="entry name" value="ASP_PROTEASE"/>
    <property type="match status" value="1"/>
</dbReference>
<evidence type="ECO:0000256" key="5">
    <source>
        <dbReference type="ARBA" id="ARBA00022759"/>
    </source>
</evidence>
<dbReference type="GO" id="GO:0003964">
    <property type="term" value="F:RNA-directed DNA polymerase activity"/>
    <property type="evidence" value="ECO:0007669"/>
    <property type="project" value="UniProtKB-KW"/>
</dbReference>
<dbReference type="EnsemblMetazoa" id="XM_038013969.1">
    <property type="protein sequence ID" value="XP_037869897.1"/>
    <property type="gene ID" value="LOC110385666"/>
</dbReference>
<name>A0A8R2R277_BOMMO</name>
<dbReference type="EC" id="2.7.7.49" evidence="1"/>
<evidence type="ECO:0000313" key="11">
    <source>
        <dbReference type="Proteomes" id="UP000005204"/>
    </source>
</evidence>
<feature type="compositionally biased region" description="Polar residues" evidence="8">
    <location>
        <begin position="28"/>
        <end position="63"/>
    </location>
</feature>
<dbReference type="GO" id="GO:0004190">
    <property type="term" value="F:aspartic-type endopeptidase activity"/>
    <property type="evidence" value="ECO:0007669"/>
    <property type="project" value="InterPro"/>
</dbReference>
<evidence type="ECO:0000256" key="4">
    <source>
        <dbReference type="ARBA" id="ARBA00022722"/>
    </source>
</evidence>
<dbReference type="Gene3D" id="3.30.420.10">
    <property type="entry name" value="Ribonuclease H-like superfamily/Ribonuclease H"/>
    <property type="match status" value="1"/>
</dbReference>
<reference evidence="10" key="2">
    <citation type="submission" date="2022-06" db="UniProtKB">
        <authorList>
            <consortium name="EnsemblMetazoa"/>
        </authorList>
    </citation>
    <scope>IDENTIFICATION</scope>
    <source>
        <strain evidence="10">p50T (Dazao)</strain>
    </source>
</reference>
<feature type="domain" description="Integrase catalytic" evidence="9">
    <location>
        <begin position="905"/>
        <end position="1020"/>
    </location>
</feature>
<dbReference type="Gene3D" id="2.40.70.10">
    <property type="entry name" value="Acid Proteases"/>
    <property type="match status" value="1"/>
</dbReference>
<accession>A0A8R2R277</accession>
<dbReference type="PANTHER" id="PTHR37984">
    <property type="entry name" value="PROTEIN CBG26694"/>
    <property type="match status" value="1"/>
</dbReference>
<dbReference type="GO" id="GO:0015074">
    <property type="term" value="P:DNA integration"/>
    <property type="evidence" value="ECO:0007669"/>
    <property type="project" value="InterPro"/>
</dbReference>
<evidence type="ECO:0000256" key="8">
    <source>
        <dbReference type="SAM" id="MobiDB-lite"/>
    </source>
</evidence>
<dbReference type="Pfam" id="PF17921">
    <property type="entry name" value="Integrase_H2C2"/>
    <property type="match status" value="1"/>
</dbReference>
<evidence type="ECO:0000256" key="3">
    <source>
        <dbReference type="ARBA" id="ARBA00022695"/>
    </source>
</evidence>
<dbReference type="Gene3D" id="3.10.20.370">
    <property type="match status" value="1"/>
</dbReference>
<feature type="region of interest" description="Disordered" evidence="8">
    <location>
        <begin position="28"/>
        <end position="81"/>
    </location>
</feature>
<keyword evidence="4" id="KW-0540">Nuclease</keyword>
<keyword evidence="2" id="KW-0808">Transferase</keyword>
<dbReference type="SUPFAM" id="SSF56672">
    <property type="entry name" value="DNA/RNA polymerases"/>
    <property type="match status" value="1"/>
</dbReference>
<evidence type="ECO:0000259" key="9">
    <source>
        <dbReference type="PROSITE" id="PS50994"/>
    </source>
</evidence>
<dbReference type="SUPFAM" id="SSF53098">
    <property type="entry name" value="Ribonuclease H-like"/>
    <property type="match status" value="1"/>
</dbReference>
<keyword evidence="6" id="KW-0378">Hydrolase</keyword>
<evidence type="ECO:0000313" key="10">
    <source>
        <dbReference type="EnsemblMetazoa" id="XP_037869897.1"/>
    </source>
</evidence>
<keyword evidence="3" id="KW-0548">Nucleotidyltransferase</keyword>
<dbReference type="InterPro" id="IPR050951">
    <property type="entry name" value="Retrovirus_Pol_polyprotein"/>
</dbReference>
<protein>
    <recommendedName>
        <fullName evidence="1">RNA-directed DNA polymerase</fullName>
        <ecNumber evidence="1">2.7.7.49</ecNumber>
    </recommendedName>
</protein>
<keyword evidence="5" id="KW-0255">Endonuclease</keyword>
<dbReference type="InterPro" id="IPR001584">
    <property type="entry name" value="Integrase_cat-core"/>
</dbReference>
<dbReference type="GO" id="GO:0042575">
    <property type="term" value="C:DNA polymerase complex"/>
    <property type="evidence" value="ECO:0007669"/>
    <property type="project" value="UniProtKB-ARBA"/>
</dbReference>
<dbReference type="GO" id="GO:0003676">
    <property type="term" value="F:nucleic acid binding"/>
    <property type="evidence" value="ECO:0007669"/>
    <property type="project" value="InterPro"/>
</dbReference>
<dbReference type="PROSITE" id="PS50994">
    <property type="entry name" value="INTEGRASE"/>
    <property type="match status" value="1"/>
</dbReference>
<dbReference type="Proteomes" id="UP000005204">
    <property type="component" value="Unassembled WGS sequence"/>
</dbReference>
<dbReference type="Gene3D" id="1.10.340.70">
    <property type="match status" value="1"/>
</dbReference>
<dbReference type="SUPFAM" id="SSF50630">
    <property type="entry name" value="Acid proteases"/>
    <property type="match status" value="1"/>
</dbReference>
<organism evidence="10 11">
    <name type="scientific">Bombyx mori</name>
    <name type="common">Silk moth</name>
    <dbReference type="NCBI Taxonomy" id="7091"/>
    <lineage>
        <taxon>Eukaryota</taxon>
        <taxon>Metazoa</taxon>
        <taxon>Ecdysozoa</taxon>
        <taxon>Arthropoda</taxon>
        <taxon>Hexapoda</taxon>
        <taxon>Insecta</taxon>
        <taxon>Pterygota</taxon>
        <taxon>Neoptera</taxon>
        <taxon>Endopterygota</taxon>
        <taxon>Lepidoptera</taxon>
        <taxon>Glossata</taxon>
        <taxon>Ditrysia</taxon>
        <taxon>Bombycoidea</taxon>
        <taxon>Bombycidae</taxon>
        <taxon>Bombycinae</taxon>
        <taxon>Bombyx</taxon>
    </lineage>
</organism>